<evidence type="ECO:0000313" key="3">
    <source>
        <dbReference type="Proteomes" id="UP000628669"/>
    </source>
</evidence>
<dbReference type="InterPro" id="IPR000595">
    <property type="entry name" value="cNMP-bd_dom"/>
</dbReference>
<keyword evidence="3" id="KW-1185">Reference proteome</keyword>
<dbReference type="SMART" id="SM00100">
    <property type="entry name" value="cNMP"/>
    <property type="match status" value="1"/>
</dbReference>
<reference evidence="3" key="1">
    <citation type="submission" date="2021-01" db="EMBL/GenBank/DDBJ databases">
        <title>Genome public.</title>
        <authorList>
            <person name="Liu C."/>
            <person name="Sun Q."/>
        </authorList>
    </citation>
    <scope>NUCLEOTIDE SEQUENCE [LARGE SCALE GENOMIC DNA]</scope>
    <source>
        <strain evidence="3">YIM B02567</strain>
    </source>
</reference>
<feature type="domain" description="Cyclic nucleotide-binding" evidence="1">
    <location>
        <begin position="1"/>
        <end position="103"/>
    </location>
</feature>
<dbReference type="Proteomes" id="UP000628669">
    <property type="component" value="Unassembled WGS sequence"/>
</dbReference>
<dbReference type="InterPro" id="IPR014710">
    <property type="entry name" value="RmlC-like_jellyroll"/>
</dbReference>
<dbReference type="Gene3D" id="2.60.120.10">
    <property type="entry name" value="Jelly Rolls"/>
    <property type="match status" value="1"/>
</dbReference>
<proteinExistence type="predicted"/>
<evidence type="ECO:0000313" key="2">
    <source>
        <dbReference type="EMBL" id="MBK1896190.1"/>
    </source>
</evidence>
<dbReference type="RefSeq" id="WP_200245614.1">
    <property type="nucleotide sequence ID" value="NZ_JAENHK010000010.1"/>
</dbReference>
<dbReference type="EMBL" id="JAENHK010000010">
    <property type="protein sequence ID" value="MBK1896190.1"/>
    <property type="molecule type" value="Genomic_DNA"/>
</dbReference>
<accession>A0ABS1FUU0</accession>
<gene>
    <name evidence="2" type="ORF">JHL15_10540</name>
</gene>
<protein>
    <submittedName>
        <fullName evidence="2">Crp/Fnr family transcriptional regulator</fullName>
    </submittedName>
</protein>
<name>A0ABS1FUU0_9FLAO</name>
<evidence type="ECO:0000259" key="1">
    <source>
        <dbReference type="PROSITE" id="PS50042"/>
    </source>
</evidence>
<dbReference type="SUPFAM" id="SSF51206">
    <property type="entry name" value="cAMP-binding domain-like"/>
    <property type="match status" value="1"/>
</dbReference>
<organism evidence="2 3">
    <name type="scientific">Chryseobacterium paridis</name>
    <dbReference type="NCBI Taxonomy" id="2800328"/>
    <lineage>
        <taxon>Bacteria</taxon>
        <taxon>Pseudomonadati</taxon>
        <taxon>Bacteroidota</taxon>
        <taxon>Flavobacteriia</taxon>
        <taxon>Flavobacteriales</taxon>
        <taxon>Weeksellaceae</taxon>
        <taxon>Chryseobacterium group</taxon>
        <taxon>Chryseobacterium</taxon>
    </lineage>
</organism>
<sequence length="176" mass="20829">MKNQELNQLIEILFKSGKVENYKPKTVIIEEGVISKKFYYLKKGILRGWTNYDGKEITFQFLFEDRIFCSSESFFHNIPSSYSVETIEDCTVLSIEKTVIDKLSENKEFLHLFNQYLIGRVNDYQRLLISRIQDKPEIRYKRLLEESPEIILRIPQHLVASYLGITPVSLSRIRNR</sequence>
<dbReference type="InterPro" id="IPR018490">
    <property type="entry name" value="cNMP-bd_dom_sf"/>
</dbReference>
<dbReference type="Pfam" id="PF00027">
    <property type="entry name" value="cNMP_binding"/>
    <property type="match status" value="1"/>
</dbReference>
<comment type="caution">
    <text evidence="2">The sequence shown here is derived from an EMBL/GenBank/DDBJ whole genome shotgun (WGS) entry which is preliminary data.</text>
</comment>
<dbReference type="CDD" id="cd00038">
    <property type="entry name" value="CAP_ED"/>
    <property type="match status" value="1"/>
</dbReference>
<dbReference type="PROSITE" id="PS50042">
    <property type="entry name" value="CNMP_BINDING_3"/>
    <property type="match status" value="1"/>
</dbReference>